<keyword evidence="9" id="KW-0012">Acyltransferase</keyword>
<dbReference type="GO" id="GO:0016746">
    <property type="term" value="F:acyltransferase activity"/>
    <property type="evidence" value="ECO:0007669"/>
    <property type="project" value="UniProtKB-KW"/>
</dbReference>
<evidence type="ECO:0000256" key="8">
    <source>
        <dbReference type="ARBA" id="ARBA00023014"/>
    </source>
</evidence>
<name>A0A0F9IB57_9ZZZZ</name>
<dbReference type="Pfam" id="PF04055">
    <property type="entry name" value="Radical_SAM"/>
    <property type="match status" value="1"/>
</dbReference>
<dbReference type="GO" id="GO:0005737">
    <property type="term" value="C:cytoplasm"/>
    <property type="evidence" value="ECO:0007669"/>
    <property type="project" value="TreeGrafter"/>
</dbReference>
<dbReference type="InterPro" id="IPR039661">
    <property type="entry name" value="ELP3"/>
</dbReference>
<evidence type="ECO:0000256" key="7">
    <source>
        <dbReference type="ARBA" id="ARBA00023004"/>
    </source>
</evidence>
<evidence type="ECO:0000313" key="11">
    <source>
        <dbReference type="EMBL" id="KKM16969.1"/>
    </source>
</evidence>
<gene>
    <name evidence="11" type="ORF">LCGC14_1680500</name>
</gene>
<dbReference type="PROSITE" id="PS51918">
    <property type="entry name" value="RADICAL_SAM"/>
    <property type="match status" value="1"/>
</dbReference>
<keyword evidence="4" id="KW-0949">S-adenosyl-L-methionine</keyword>
<comment type="cofactor">
    <cofactor evidence="1">
        <name>[4Fe-4S] cluster</name>
        <dbReference type="ChEBI" id="CHEBI:49883"/>
    </cofactor>
</comment>
<dbReference type="InterPro" id="IPR006638">
    <property type="entry name" value="Elp3/MiaA/NifB-like_rSAM"/>
</dbReference>
<dbReference type="EMBL" id="LAZR01014556">
    <property type="protein sequence ID" value="KKM16969.1"/>
    <property type="molecule type" value="Genomic_DNA"/>
</dbReference>
<dbReference type="InterPro" id="IPR007197">
    <property type="entry name" value="rSAM"/>
</dbReference>
<evidence type="ECO:0000256" key="6">
    <source>
        <dbReference type="ARBA" id="ARBA00022723"/>
    </source>
</evidence>
<dbReference type="PANTHER" id="PTHR11135:SF0">
    <property type="entry name" value="ELONGATOR COMPLEX PROTEIN 3"/>
    <property type="match status" value="1"/>
</dbReference>
<evidence type="ECO:0000256" key="3">
    <source>
        <dbReference type="ARBA" id="ARBA00022679"/>
    </source>
</evidence>
<feature type="domain" description="Radical SAM core" evidence="10">
    <location>
        <begin position="1"/>
        <end position="189"/>
    </location>
</feature>
<keyword evidence="3" id="KW-0808">Transferase</keyword>
<evidence type="ECO:0000256" key="5">
    <source>
        <dbReference type="ARBA" id="ARBA00022694"/>
    </source>
</evidence>
<dbReference type="SUPFAM" id="SSF102114">
    <property type="entry name" value="Radical SAM enzymes"/>
    <property type="match status" value="1"/>
</dbReference>
<proteinExistence type="predicted"/>
<dbReference type="Gene3D" id="3.20.20.70">
    <property type="entry name" value="Aldolase class I"/>
    <property type="match status" value="1"/>
</dbReference>
<comment type="caution">
    <text evidence="11">The sequence shown here is derived from an EMBL/GenBank/DDBJ whole genome shotgun (WGS) entry which is preliminary data.</text>
</comment>
<dbReference type="GO" id="GO:0046872">
    <property type="term" value="F:metal ion binding"/>
    <property type="evidence" value="ECO:0007669"/>
    <property type="project" value="UniProtKB-KW"/>
</dbReference>
<sequence length="385" mass="44234">MGGTFLSTETQYQENFVKGALEGIIEQKVGALEEAQKLAETSKRRLIGITIETRPDFCKENEIDRMLNYGTTRVELGIQVLNNEIYELVKRGHSTKDCIDAIRIAKDAGLKVNTHIMPNLPGSDLSKDIEMFDSLFSNPEYRPDMLKIYPTLVIKGTELYNWWKKGKFVPYSDGELIDLIANIKQNLPSYVRIQRIMRDIPANLIEAGCKKSNLRQLVQERLEQLGDKCNCIRCREYGISKKRKIIEASSFDDIQLYRLDYEASKGKEIFLSYENKKEEYLVGYLRLRKPSELAHRSELNDGNTMIVREIKVVGELVAKGLKPERYTQIQHRGYGKLLMKNAEKISSEEFNAKKLAVISGIGVRDWFYEMGYELDGVYVSKILNS</sequence>
<dbReference type="PANTHER" id="PTHR11135">
    <property type="entry name" value="HISTONE ACETYLTRANSFERASE-RELATED"/>
    <property type="match status" value="1"/>
</dbReference>
<dbReference type="SMART" id="SM00729">
    <property type="entry name" value="Elp3"/>
    <property type="match status" value="1"/>
</dbReference>
<keyword evidence="7" id="KW-0408">Iron</keyword>
<dbReference type="InterPro" id="IPR034687">
    <property type="entry name" value="ELP3-like"/>
</dbReference>
<organism evidence="11">
    <name type="scientific">marine sediment metagenome</name>
    <dbReference type="NCBI Taxonomy" id="412755"/>
    <lineage>
        <taxon>unclassified sequences</taxon>
        <taxon>metagenomes</taxon>
        <taxon>ecological metagenomes</taxon>
    </lineage>
</organism>
<dbReference type="Pfam" id="PF16199">
    <property type="entry name" value="Radical_SAM_C"/>
    <property type="match status" value="1"/>
</dbReference>
<dbReference type="AlphaFoldDB" id="A0A0F9IB57"/>
<dbReference type="InterPro" id="IPR058240">
    <property type="entry name" value="rSAM_sf"/>
</dbReference>
<keyword evidence="8" id="KW-0411">Iron-sulfur</keyword>
<evidence type="ECO:0000256" key="2">
    <source>
        <dbReference type="ARBA" id="ARBA00022485"/>
    </source>
</evidence>
<keyword evidence="2" id="KW-0004">4Fe-4S</keyword>
<dbReference type="InterPro" id="IPR013785">
    <property type="entry name" value="Aldolase_TIM"/>
</dbReference>
<evidence type="ECO:0000256" key="4">
    <source>
        <dbReference type="ARBA" id="ARBA00022691"/>
    </source>
</evidence>
<reference evidence="11" key="1">
    <citation type="journal article" date="2015" name="Nature">
        <title>Complex archaea that bridge the gap between prokaryotes and eukaryotes.</title>
        <authorList>
            <person name="Spang A."/>
            <person name="Saw J.H."/>
            <person name="Jorgensen S.L."/>
            <person name="Zaremba-Niedzwiedzka K."/>
            <person name="Martijn J."/>
            <person name="Lind A.E."/>
            <person name="van Eijk R."/>
            <person name="Schleper C."/>
            <person name="Guy L."/>
            <person name="Ettema T.J."/>
        </authorList>
    </citation>
    <scope>NUCLEOTIDE SEQUENCE</scope>
</reference>
<evidence type="ECO:0000259" key="10">
    <source>
        <dbReference type="PROSITE" id="PS51918"/>
    </source>
</evidence>
<keyword evidence="6" id="KW-0479">Metal-binding</keyword>
<dbReference type="GO" id="GO:0002926">
    <property type="term" value="P:tRNA wobble base 5-methoxycarbonylmethyl-2-thiouridinylation"/>
    <property type="evidence" value="ECO:0007669"/>
    <property type="project" value="TreeGrafter"/>
</dbReference>
<protein>
    <recommendedName>
        <fullName evidence="10">Radical SAM core domain-containing protein</fullName>
    </recommendedName>
</protein>
<evidence type="ECO:0000256" key="1">
    <source>
        <dbReference type="ARBA" id="ARBA00001966"/>
    </source>
</evidence>
<dbReference type="CDD" id="cd01335">
    <property type="entry name" value="Radical_SAM"/>
    <property type="match status" value="1"/>
</dbReference>
<dbReference type="GO" id="GO:0051539">
    <property type="term" value="F:4 iron, 4 sulfur cluster binding"/>
    <property type="evidence" value="ECO:0007669"/>
    <property type="project" value="UniProtKB-KW"/>
</dbReference>
<evidence type="ECO:0000256" key="9">
    <source>
        <dbReference type="ARBA" id="ARBA00023315"/>
    </source>
</evidence>
<dbReference type="NCBIfam" id="TIGR01211">
    <property type="entry name" value="ELP3"/>
    <property type="match status" value="1"/>
</dbReference>
<accession>A0A0F9IB57</accession>
<dbReference type="InterPro" id="IPR032432">
    <property type="entry name" value="Radical_SAM_C"/>
</dbReference>
<keyword evidence="5" id="KW-0819">tRNA processing</keyword>